<dbReference type="Gene3D" id="3.90.550.10">
    <property type="entry name" value="Spore Coat Polysaccharide Biosynthesis Protein SpsA, Chain A"/>
    <property type="match status" value="1"/>
</dbReference>
<dbReference type="GO" id="GO:0016757">
    <property type="term" value="F:glycosyltransferase activity"/>
    <property type="evidence" value="ECO:0007669"/>
    <property type="project" value="InterPro"/>
</dbReference>
<evidence type="ECO:0008006" key="3">
    <source>
        <dbReference type="Google" id="ProtNLM"/>
    </source>
</evidence>
<evidence type="ECO:0000313" key="2">
    <source>
        <dbReference type="Proteomes" id="UP001161017"/>
    </source>
</evidence>
<dbReference type="Pfam" id="PF01501">
    <property type="entry name" value="Glyco_transf_8"/>
    <property type="match status" value="1"/>
</dbReference>
<dbReference type="InterPro" id="IPR050587">
    <property type="entry name" value="GNT1/Glycosyltrans_8"/>
</dbReference>
<dbReference type="InterPro" id="IPR002495">
    <property type="entry name" value="Glyco_trans_8"/>
</dbReference>
<gene>
    <name evidence="1" type="ORF">OHK93_007770</name>
</gene>
<comment type="caution">
    <text evidence="1">The sequence shown here is derived from an EMBL/GenBank/DDBJ whole genome shotgun (WGS) entry which is preliminary data.</text>
</comment>
<dbReference type="CDD" id="cd02537">
    <property type="entry name" value="GT8_Glycogenin"/>
    <property type="match status" value="1"/>
</dbReference>
<reference evidence="1" key="1">
    <citation type="journal article" date="2023" name="Genome Biol. Evol.">
        <title>First Whole Genome Sequence and Flow Cytometry Genome Size Data for the Lichen-Forming Fungus Ramalina farinacea (Ascomycota).</title>
        <authorList>
            <person name="Llewellyn T."/>
            <person name="Mian S."/>
            <person name="Hill R."/>
            <person name="Leitch I.J."/>
            <person name="Gaya E."/>
        </authorList>
    </citation>
    <scope>NUCLEOTIDE SEQUENCE</scope>
    <source>
        <strain evidence="1">LIQ254RAFAR</strain>
    </source>
</reference>
<dbReference type="SUPFAM" id="SSF53448">
    <property type="entry name" value="Nucleotide-diphospho-sugar transferases"/>
    <property type="match status" value="1"/>
</dbReference>
<proteinExistence type="predicted"/>
<keyword evidence="2" id="KW-1185">Reference proteome</keyword>
<dbReference type="AlphaFoldDB" id="A0AA43QQE0"/>
<organism evidence="1 2">
    <name type="scientific">Ramalina farinacea</name>
    <dbReference type="NCBI Taxonomy" id="258253"/>
    <lineage>
        <taxon>Eukaryota</taxon>
        <taxon>Fungi</taxon>
        <taxon>Dikarya</taxon>
        <taxon>Ascomycota</taxon>
        <taxon>Pezizomycotina</taxon>
        <taxon>Lecanoromycetes</taxon>
        <taxon>OSLEUM clade</taxon>
        <taxon>Lecanoromycetidae</taxon>
        <taxon>Lecanorales</taxon>
        <taxon>Lecanorineae</taxon>
        <taxon>Ramalinaceae</taxon>
        <taxon>Ramalina</taxon>
    </lineage>
</organism>
<protein>
    <recommendedName>
        <fullName evidence="3">Glycosyltransferase family 8 protein</fullName>
    </recommendedName>
</protein>
<accession>A0AA43QQE0</accession>
<evidence type="ECO:0000313" key="1">
    <source>
        <dbReference type="EMBL" id="MDI1488495.1"/>
    </source>
</evidence>
<dbReference type="InterPro" id="IPR029044">
    <property type="entry name" value="Nucleotide-diphossugar_trans"/>
</dbReference>
<dbReference type="FunFam" id="3.90.550.10:FF:000171">
    <property type="entry name" value="Glycosyl transferase family protein"/>
    <property type="match status" value="1"/>
</dbReference>
<dbReference type="PANTHER" id="PTHR11183">
    <property type="entry name" value="GLYCOGENIN SUBFAMILY MEMBER"/>
    <property type="match status" value="1"/>
</dbReference>
<dbReference type="Proteomes" id="UP001161017">
    <property type="component" value="Unassembled WGS sequence"/>
</dbReference>
<dbReference type="EMBL" id="JAPUFD010000007">
    <property type="protein sequence ID" value="MDI1488495.1"/>
    <property type="molecule type" value="Genomic_DNA"/>
</dbReference>
<name>A0AA43QQE0_9LECA</name>
<sequence length="330" mass="38081">MRVEFVKLRFKATKSEDMGDSTTTDTCRVVDSTKVWTTLITNTAYLSGLLTLDFALKQHDSRYPLIALYTDSFPEEGHKALDIRNIPKKHVKYLVPSAQKDFSKDPRFYDCWSKLTPFSLTEYERVVQLDSDMLVLENMDELMDVHLDPPEMHGEGDRVFAACHACVCNPMGRPHYPSNWVPENCAYTIQHQTPDKAQVYGASSSTRLGIPNGGLQVVNPSKTVYDKIVAHLSSPSTMEYDFADQSLLSDLFKGRWVGLPYIYNALKTLRDVHRPIWREERVKNIHYILSPKPFDEEETDKAMPETHRWWWQVNSERLRKEKKVGINDGF</sequence>